<organism evidence="3 4">
    <name type="scientific">Chaetoceros tenuissimus</name>
    <dbReference type="NCBI Taxonomy" id="426638"/>
    <lineage>
        <taxon>Eukaryota</taxon>
        <taxon>Sar</taxon>
        <taxon>Stramenopiles</taxon>
        <taxon>Ochrophyta</taxon>
        <taxon>Bacillariophyta</taxon>
        <taxon>Coscinodiscophyceae</taxon>
        <taxon>Chaetocerotophycidae</taxon>
        <taxon>Chaetocerotales</taxon>
        <taxon>Chaetocerotaceae</taxon>
        <taxon>Chaetoceros</taxon>
    </lineage>
</organism>
<gene>
    <name evidence="3" type="ORF">CTEN210_10765</name>
</gene>
<evidence type="ECO:0000313" key="3">
    <source>
        <dbReference type="EMBL" id="GFH54289.1"/>
    </source>
</evidence>
<feature type="region of interest" description="Disordered" evidence="2">
    <location>
        <begin position="493"/>
        <end position="514"/>
    </location>
</feature>
<evidence type="ECO:0000256" key="2">
    <source>
        <dbReference type="SAM" id="MobiDB-lite"/>
    </source>
</evidence>
<dbReference type="GO" id="GO:0042175">
    <property type="term" value="C:nuclear outer membrane-endoplasmic reticulum membrane network"/>
    <property type="evidence" value="ECO:0007669"/>
    <property type="project" value="TreeGrafter"/>
</dbReference>
<feature type="coiled-coil region" evidence="1">
    <location>
        <begin position="231"/>
        <end position="258"/>
    </location>
</feature>
<feature type="region of interest" description="Disordered" evidence="2">
    <location>
        <begin position="1"/>
        <end position="53"/>
    </location>
</feature>
<name>A0AAD3H8X0_9STRA</name>
<keyword evidence="4" id="KW-1185">Reference proteome</keyword>
<keyword evidence="1" id="KW-0175">Coiled coil</keyword>
<sequence>MSTEQVETPVAVETTEAAAAPAKGKEKRQRKAPEELYDLTKPIPKVEKPNKAAHDAEVDVINAEIDAMKEKKNNIQKSIELAINGGRDSAAGKIRNELRTLRQEKGSLINQKKALRAKLDIAKKATENLMNDKKQARANVRFGDAESIDKEIAKLKQRQETTSMSLTEEKKLLKEIDALQTSKQVLDDLKDKDKGIDDIKAERKTLGAQISAKDKEIDAKQVEIDAKQKIVDEMKDTETEAKKNLSSLKEQRETIRKEIGDKIAQRNELRKVFGEENDKWYDYQRAIKAQKKMKYEEEKKKREEEKAAWLAAKEAEEAKKIPYEEEMYLCDYLANYLSKTYLEDKEGADGSEKKTDVVSVKDDPFAGLVPLKKNDDEVFLKMGAGKKARVRASKKKAAPVFKLNVDSFEQFGLLGLTPPTSLEAVQASVDELKAKKEWYSQQERGAVPTASDIRKANEKAAQKLRQGDAPAKKNGKLDIASDDFVPLSAGGSAAGVNAQWGQKSADEAAATEDA</sequence>
<reference evidence="3 4" key="1">
    <citation type="journal article" date="2021" name="Sci. Rep.">
        <title>The genome of the diatom Chaetoceros tenuissimus carries an ancient integrated fragment of an extant virus.</title>
        <authorList>
            <person name="Hongo Y."/>
            <person name="Kimura K."/>
            <person name="Takaki Y."/>
            <person name="Yoshida Y."/>
            <person name="Baba S."/>
            <person name="Kobayashi G."/>
            <person name="Nagasaki K."/>
            <person name="Hano T."/>
            <person name="Tomaru Y."/>
        </authorList>
    </citation>
    <scope>NUCLEOTIDE SEQUENCE [LARGE SCALE GENOMIC DNA]</scope>
    <source>
        <strain evidence="3 4">NIES-3715</strain>
    </source>
</reference>
<dbReference type="GO" id="GO:1990904">
    <property type="term" value="C:ribonucleoprotein complex"/>
    <property type="evidence" value="ECO:0007669"/>
    <property type="project" value="TreeGrafter"/>
</dbReference>
<evidence type="ECO:0000313" key="4">
    <source>
        <dbReference type="Proteomes" id="UP001054902"/>
    </source>
</evidence>
<keyword evidence="3" id="KW-0449">Lipoprotein</keyword>
<dbReference type="AlphaFoldDB" id="A0AAD3H8X0"/>
<dbReference type="PANTHER" id="PTHR31027">
    <property type="entry name" value="NUCLEAR SEGREGATION PROTEIN BFR1"/>
    <property type="match status" value="1"/>
</dbReference>
<feature type="compositionally biased region" description="Basic and acidic residues" evidence="2">
    <location>
        <begin position="452"/>
        <end position="461"/>
    </location>
</feature>
<protein>
    <submittedName>
        <fullName evidence="3">Lipoprotein, type 6</fullName>
    </submittedName>
</protein>
<accession>A0AAD3H8X0</accession>
<proteinExistence type="predicted"/>
<comment type="caution">
    <text evidence="3">The sequence shown here is derived from an EMBL/GenBank/DDBJ whole genome shotgun (WGS) entry which is preliminary data.</text>
</comment>
<dbReference type="GO" id="GO:0008298">
    <property type="term" value="P:intracellular mRNA localization"/>
    <property type="evidence" value="ECO:0007669"/>
    <property type="project" value="TreeGrafter"/>
</dbReference>
<dbReference type="GO" id="GO:0003729">
    <property type="term" value="F:mRNA binding"/>
    <property type="evidence" value="ECO:0007669"/>
    <property type="project" value="TreeGrafter"/>
</dbReference>
<feature type="compositionally biased region" description="Basic and acidic residues" evidence="2">
    <location>
        <begin position="44"/>
        <end position="53"/>
    </location>
</feature>
<dbReference type="InterPro" id="IPR039604">
    <property type="entry name" value="Bfr1"/>
</dbReference>
<dbReference type="EMBL" id="BLLK01000047">
    <property type="protein sequence ID" value="GFH54289.1"/>
    <property type="molecule type" value="Genomic_DNA"/>
</dbReference>
<dbReference type="GO" id="GO:0005783">
    <property type="term" value="C:endoplasmic reticulum"/>
    <property type="evidence" value="ECO:0007669"/>
    <property type="project" value="TreeGrafter"/>
</dbReference>
<dbReference type="Proteomes" id="UP001054902">
    <property type="component" value="Unassembled WGS sequence"/>
</dbReference>
<evidence type="ECO:0000256" key="1">
    <source>
        <dbReference type="SAM" id="Coils"/>
    </source>
</evidence>
<feature type="compositionally biased region" description="Low complexity" evidence="2">
    <location>
        <begin position="1"/>
        <end position="22"/>
    </location>
</feature>
<feature type="region of interest" description="Disordered" evidence="2">
    <location>
        <begin position="443"/>
        <end position="477"/>
    </location>
</feature>
<dbReference type="PANTHER" id="PTHR31027:SF2">
    <property type="entry name" value="LEBERCILIN DOMAIN-CONTAINING PROTEIN"/>
    <property type="match status" value="1"/>
</dbReference>